<dbReference type="GO" id="GO:0005524">
    <property type="term" value="F:ATP binding"/>
    <property type="evidence" value="ECO:0007669"/>
    <property type="project" value="InterPro"/>
</dbReference>
<dbReference type="Gene3D" id="3.30.230.10">
    <property type="match status" value="1"/>
</dbReference>
<comment type="caution">
    <text evidence="5">The sequence shown here is derived from an EMBL/GenBank/DDBJ whole genome shotgun (WGS) entry which is preliminary data.</text>
</comment>
<keyword evidence="2" id="KW-0808">Transferase</keyword>
<dbReference type="AlphaFoldDB" id="A0A1F6CUT7"/>
<evidence type="ECO:0000256" key="4">
    <source>
        <dbReference type="ARBA" id="ARBA00022842"/>
    </source>
</evidence>
<protein>
    <submittedName>
        <fullName evidence="5">Uncharacterized protein</fullName>
    </submittedName>
</protein>
<dbReference type="GO" id="GO:0019287">
    <property type="term" value="P:isopentenyl diphosphate biosynthetic process, mevalonate pathway"/>
    <property type="evidence" value="ECO:0007669"/>
    <property type="project" value="UniProtKB-UniPathway"/>
</dbReference>
<dbReference type="InterPro" id="IPR006205">
    <property type="entry name" value="Mev_gal_kin"/>
</dbReference>
<dbReference type="InterPro" id="IPR020568">
    <property type="entry name" value="Ribosomal_Su5_D2-typ_SF"/>
</dbReference>
<dbReference type="UniPathway" id="UPA00057">
    <property type="reaction ID" value="UER00098"/>
</dbReference>
<dbReference type="InterPro" id="IPR036554">
    <property type="entry name" value="GHMP_kinase_C_sf"/>
</dbReference>
<name>A0A1F6CUT7_9BACT</name>
<reference evidence="5 6" key="1">
    <citation type="journal article" date="2016" name="Nat. Commun.">
        <title>Thousands of microbial genomes shed light on interconnected biogeochemical processes in an aquifer system.</title>
        <authorList>
            <person name="Anantharaman K."/>
            <person name="Brown C.T."/>
            <person name="Hug L.A."/>
            <person name="Sharon I."/>
            <person name="Castelle C.J."/>
            <person name="Probst A.J."/>
            <person name="Thomas B.C."/>
            <person name="Singh A."/>
            <person name="Wilkins M.J."/>
            <person name="Karaoz U."/>
            <person name="Brodie E.L."/>
            <person name="Williams K.H."/>
            <person name="Hubbard S.S."/>
            <person name="Banfield J.F."/>
        </authorList>
    </citation>
    <scope>NUCLEOTIDE SEQUENCE [LARGE SCALE GENOMIC DNA]</scope>
</reference>
<dbReference type="InterPro" id="IPR014721">
    <property type="entry name" value="Ribsml_uS5_D2-typ_fold_subgr"/>
</dbReference>
<dbReference type="SUPFAM" id="SSF54211">
    <property type="entry name" value="Ribosomal protein S5 domain 2-like"/>
    <property type="match status" value="1"/>
</dbReference>
<dbReference type="PANTHER" id="PTHR43290:SF2">
    <property type="entry name" value="MEVALONATE KINASE"/>
    <property type="match status" value="1"/>
</dbReference>
<evidence type="ECO:0000313" key="6">
    <source>
        <dbReference type="Proteomes" id="UP000176863"/>
    </source>
</evidence>
<dbReference type="SUPFAM" id="SSF55060">
    <property type="entry name" value="GHMP Kinase, C-terminal domain"/>
    <property type="match status" value="1"/>
</dbReference>
<proteinExistence type="predicted"/>
<dbReference type="PANTHER" id="PTHR43290">
    <property type="entry name" value="MEVALONATE KINASE"/>
    <property type="match status" value="1"/>
</dbReference>
<dbReference type="PRINTS" id="PR00959">
    <property type="entry name" value="MEVGALKINASE"/>
</dbReference>
<accession>A0A1F6CUT7</accession>
<gene>
    <name evidence="5" type="ORF">A2851_04595</name>
</gene>
<evidence type="ECO:0000256" key="1">
    <source>
        <dbReference type="ARBA" id="ARBA00022490"/>
    </source>
</evidence>
<dbReference type="EMBL" id="MFKT01000021">
    <property type="protein sequence ID" value="OGG52938.1"/>
    <property type="molecule type" value="Genomic_DNA"/>
</dbReference>
<keyword evidence="4" id="KW-0460">Magnesium</keyword>
<sequence>MRHSFAPGKIILSGEYAVLFGYAGIAVPSPLGIQVEFDEDAASDRIEIYWEGANNEWLTYAEKIVGKTDSKLRGHLTIHSNLQLGKGMGSSTALLIVVTRALLGENSRKEALLIEDALNPGHSGFDFATIWEGVPILFRKGDTAKRIDISAELLRGAMLIDTGLPSESTAELVAWMRSREKQIEEPLKTIGNCTERLVRGEPLDAVMRDHNRAQITLGVVPPDVEKLIAAIEQIGGAGKVIGAGSRTGGAGMVLALGNQEGIKNIAYRRDMPIMAL</sequence>
<evidence type="ECO:0000256" key="3">
    <source>
        <dbReference type="ARBA" id="ARBA00022777"/>
    </source>
</evidence>
<keyword evidence="1" id="KW-0963">Cytoplasm</keyword>
<evidence type="ECO:0000256" key="2">
    <source>
        <dbReference type="ARBA" id="ARBA00022679"/>
    </source>
</evidence>
<evidence type="ECO:0000313" key="5">
    <source>
        <dbReference type="EMBL" id="OGG52938.1"/>
    </source>
</evidence>
<dbReference type="STRING" id="1798480.A2851_04595"/>
<dbReference type="Gene3D" id="3.30.70.890">
    <property type="entry name" value="GHMP kinase, C-terminal domain"/>
    <property type="match status" value="1"/>
</dbReference>
<dbReference type="Proteomes" id="UP000176863">
    <property type="component" value="Unassembled WGS sequence"/>
</dbReference>
<dbReference type="GO" id="GO:0005829">
    <property type="term" value="C:cytosol"/>
    <property type="evidence" value="ECO:0007669"/>
    <property type="project" value="TreeGrafter"/>
</dbReference>
<organism evidence="5 6">
    <name type="scientific">Candidatus Kaiserbacteria bacterium RIFCSPHIGHO2_01_FULL_53_29</name>
    <dbReference type="NCBI Taxonomy" id="1798480"/>
    <lineage>
        <taxon>Bacteria</taxon>
        <taxon>Candidatus Kaiseribacteriota</taxon>
    </lineage>
</organism>
<keyword evidence="3" id="KW-0418">Kinase</keyword>
<dbReference type="GO" id="GO:0004496">
    <property type="term" value="F:mevalonate kinase activity"/>
    <property type="evidence" value="ECO:0007669"/>
    <property type="project" value="InterPro"/>
</dbReference>